<dbReference type="Pfam" id="PF02823">
    <property type="entry name" value="ATP-synt_DE_N"/>
    <property type="match status" value="1"/>
</dbReference>
<evidence type="ECO:0000256" key="6">
    <source>
        <dbReference type="ARBA" id="ARBA00022781"/>
    </source>
</evidence>
<evidence type="ECO:0000259" key="15">
    <source>
        <dbReference type="Pfam" id="PF02823"/>
    </source>
</evidence>
<keyword evidence="4 11" id="KW-0813">Transport</keyword>
<keyword evidence="5 11" id="KW-1003">Cell membrane</keyword>
<keyword evidence="8 11" id="KW-0472">Membrane</keyword>
<reference evidence="16 19" key="3">
    <citation type="journal article" date="2020" name="Microbiome">
        <title>Single-cell genomics of uncultured bacteria reveals dietary fiber responders in the mouse gut microbiota.</title>
        <authorList>
            <person name="Chijiiwa R."/>
            <person name="Hosokawa M."/>
            <person name="Kogawa M."/>
            <person name="Nishikawa Y."/>
            <person name="Ide K."/>
            <person name="Sakanashi C."/>
            <person name="Takahashi K."/>
            <person name="Takeyama H."/>
        </authorList>
    </citation>
    <scope>NUCLEOTIDE SEQUENCE [LARGE SCALE GENOMIC DNA]</scope>
    <source>
        <strain evidence="16">IMSAGC_017</strain>
    </source>
</reference>
<dbReference type="GO" id="GO:0046933">
    <property type="term" value="F:proton-transporting ATP synthase activity, rotational mechanism"/>
    <property type="evidence" value="ECO:0007669"/>
    <property type="project" value="UniProtKB-UniRule"/>
</dbReference>
<accession>A0A1I0F947</accession>
<evidence type="ECO:0000256" key="3">
    <source>
        <dbReference type="ARBA" id="ARBA00005712"/>
    </source>
</evidence>
<evidence type="ECO:0000256" key="7">
    <source>
        <dbReference type="ARBA" id="ARBA00023065"/>
    </source>
</evidence>
<name>A0A1I0F947_9FIRM</name>
<keyword evidence="9 11" id="KW-0139">CF(1)</keyword>
<dbReference type="InterPro" id="IPR020547">
    <property type="entry name" value="ATP_synth_F1_esu_C"/>
</dbReference>
<evidence type="ECO:0000256" key="2">
    <source>
        <dbReference type="ARBA" id="ARBA00004202"/>
    </source>
</evidence>
<sequence>MTKFKLKIVTPGGIYQEVEVDQLNLRTTAGQVGILAHHMPLASGVEISQMSYIIDKQRYEFAVGGGFIYVNDDETKVIANSIESKEEIDLNRAKEAKRRAEQRIKEVTEQTDLLRAEIALKKAITRINVKGL</sequence>
<keyword evidence="7 11" id="KW-0406">Ion transport</keyword>
<dbReference type="SUPFAM" id="SSF51344">
    <property type="entry name" value="Epsilon subunit of F1F0-ATP synthase N-terminal domain"/>
    <property type="match status" value="1"/>
</dbReference>
<dbReference type="Proteomes" id="UP000198558">
    <property type="component" value="Unassembled WGS sequence"/>
</dbReference>
<dbReference type="InterPro" id="IPR036794">
    <property type="entry name" value="ATP_F1_dsu/esu_C_sf"/>
</dbReference>
<evidence type="ECO:0000313" key="18">
    <source>
        <dbReference type="Proteomes" id="UP000198558"/>
    </source>
</evidence>
<evidence type="ECO:0000256" key="4">
    <source>
        <dbReference type="ARBA" id="ARBA00022448"/>
    </source>
</evidence>
<comment type="similarity">
    <text evidence="3 11 12">Belongs to the ATPase epsilon chain family.</text>
</comment>
<dbReference type="GO" id="GO:0005886">
    <property type="term" value="C:plasma membrane"/>
    <property type="evidence" value="ECO:0007669"/>
    <property type="project" value="UniProtKB-SubCell"/>
</dbReference>
<dbReference type="GO" id="GO:0005524">
    <property type="term" value="F:ATP binding"/>
    <property type="evidence" value="ECO:0007669"/>
    <property type="project" value="UniProtKB-UniRule"/>
</dbReference>
<evidence type="ECO:0000256" key="8">
    <source>
        <dbReference type="ARBA" id="ARBA00023136"/>
    </source>
</evidence>
<evidence type="ECO:0000313" key="17">
    <source>
        <dbReference type="EMBL" id="SET53640.1"/>
    </source>
</evidence>
<keyword evidence="18" id="KW-1185">Reference proteome</keyword>
<protein>
    <recommendedName>
        <fullName evidence="11">ATP synthase epsilon chain</fullName>
    </recommendedName>
    <alternativeName>
        <fullName evidence="11">ATP synthase F1 sector epsilon subunit</fullName>
    </alternativeName>
    <alternativeName>
        <fullName evidence="11">F-ATPase epsilon subunit</fullName>
    </alternativeName>
</protein>
<comment type="subcellular location">
    <subcellularLocation>
        <location evidence="2 11">Cell membrane</location>
        <topology evidence="2 11">Peripheral membrane protein</topology>
    </subcellularLocation>
</comment>
<keyword evidence="10 11" id="KW-0066">ATP synthesis</keyword>
<organism evidence="17 18">
    <name type="scientific">Thomasclavelia cocleata</name>
    <dbReference type="NCBI Taxonomy" id="69824"/>
    <lineage>
        <taxon>Bacteria</taxon>
        <taxon>Bacillati</taxon>
        <taxon>Bacillota</taxon>
        <taxon>Erysipelotrichia</taxon>
        <taxon>Erysipelotrichales</taxon>
        <taxon>Coprobacillaceae</taxon>
        <taxon>Thomasclavelia</taxon>
    </lineage>
</organism>
<dbReference type="PANTHER" id="PTHR13822">
    <property type="entry name" value="ATP SYNTHASE DELTA/EPSILON CHAIN"/>
    <property type="match status" value="1"/>
</dbReference>
<dbReference type="InterPro" id="IPR020546">
    <property type="entry name" value="ATP_synth_F1_dsu/esu_N"/>
</dbReference>
<reference evidence="17" key="2">
    <citation type="submission" date="2016-10" db="EMBL/GenBank/DDBJ databases">
        <authorList>
            <person name="de Groot N.N."/>
        </authorList>
    </citation>
    <scope>NUCLEOTIDE SEQUENCE [LARGE SCALE GENOMIC DNA]</scope>
    <source>
        <strain evidence="17">DSM 1551</strain>
    </source>
</reference>
<feature type="domain" description="ATP synthase F1 complex delta/epsilon subunit N-terminal" evidence="15">
    <location>
        <begin position="4"/>
        <end position="81"/>
    </location>
</feature>
<dbReference type="Gene3D" id="1.20.5.440">
    <property type="entry name" value="ATP synthase delta/epsilon subunit, C-terminal domain"/>
    <property type="match status" value="1"/>
</dbReference>
<dbReference type="EMBL" id="FOIN01000017">
    <property type="protein sequence ID" value="SET53640.1"/>
    <property type="molecule type" value="Genomic_DNA"/>
</dbReference>
<keyword evidence="13" id="KW-0175">Coiled coil</keyword>
<evidence type="ECO:0000256" key="13">
    <source>
        <dbReference type="SAM" id="Coils"/>
    </source>
</evidence>
<dbReference type="GeneID" id="78288505"/>
<dbReference type="FunFam" id="1.20.5.440:FF:000001">
    <property type="entry name" value="ATP synthase epsilon chain"/>
    <property type="match status" value="1"/>
</dbReference>
<dbReference type="GO" id="GO:0045259">
    <property type="term" value="C:proton-transporting ATP synthase complex"/>
    <property type="evidence" value="ECO:0007669"/>
    <property type="project" value="UniProtKB-KW"/>
</dbReference>
<gene>
    <name evidence="16" type="primary">atpC_1</name>
    <name evidence="11" type="synonym">atpC</name>
    <name evidence="16" type="ORF">IMSAGC017_01528</name>
    <name evidence="17" type="ORF">SAMN04489758_11710</name>
</gene>
<comment type="subunit">
    <text evidence="11 12">F-type ATPases have 2 components, CF(1) - the catalytic core - and CF(0) - the membrane proton channel. CF(1) has five subunits: alpha(3), beta(3), gamma(1), delta(1), epsilon(1). CF(0) has three main subunits: a, b and c.</text>
</comment>
<dbReference type="AlphaFoldDB" id="A0A1I0F947"/>
<dbReference type="NCBIfam" id="TIGR01216">
    <property type="entry name" value="ATP_synt_epsi"/>
    <property type="match status" value="1"/>
</dbReference>
<evidence type="ECO:0000256" key="10">
    <source>
        <dbReference type="ARBA" id="ARBA00023310"/>
    </source>
</evidence>
<keyword evidence="6 11" id="KW-0375">Hydrogen ion transport</keyword>
<dbReference type="Pfam" id="PF00401">
    <property type="entry name" value="ATP-synt_DE"/>
    <property type="match status" value="1"/>
</dbReference>
<dbReference type="CDD" id="cd12152">
    <property type="entry name" value="F1-ATPase_delta"/>
    <property type="match status" value="1"/>
</dbReference>
<dbReference type="Proteomes" id="UP000490821">
    <property type="component" value="Unassembled WGS sequence"/>
</dbReference>
<dbReference type="EMBL" id="BLMI01000185">
    <property type="protein sequence ID" value="GFI41484.1"/>
    <property type="molecule type" value="Genomic_DNA"/>
</dbReference>
<evidence type="ECO:0000313" key="16">
    <source>
        <dbReference type="EMBL" id="GFI41484.1"/>
    </source>
</evidence>
<dbReference type="InterPro" id="IPR001469">
    <property type="entry name" value="ATP_synth_F1_dsu/esu"/>
</dbReference>
<evidence type="ECO:0000256" key="9">
    <source>
        <dbReference type="ARBA" id="ARBA00023196"/>
    </source>
</evidence>
<evidence type="ECO:0000259" key="14">
    <source>
        <dbReference type="Pfam" id="PF00401"/>
    </source>
</evidence>
<dbReference type="Gene3D" id="2.60.15.10">
    <property type="entry name" value="F0F1 ATP synthase delta/epsilon subunit, N-terminal"/>
    <property type="match status" value="1"/>
</dbReference>
<proteinExistence type="inferred from homology"/>
<evidence type="ECO:0000256" key="12">
    <source>
        <dbReference type="RuleBase" id="RU003656"/>
    </source>
</evidence>
<dbReference type="PANTHER" id="PTHR13822:SF10">
    <property type="entry name" value="ATP SYNTHASE EPSILON CHAIN, CHLOROPLASTIC"/>
    <property type="match status" value="1"/>
</dbReference>
<dbReference type="OrthoDB" id="9804110at2"/>
<feature type="domain" description="ATP synthase epsilon subunit C-terminal" evidence="14">
    <location>
        <begin position="86"/>
        <end position="130"/>
    </location>
</feature>
<dbReference type="RefSeq" id="WP_092354075.1">
    <property type="nucleotide sequence ID" value="NZ_BLMI01000185.1"/>
</dbReference>
<evidence type="ECO:0000256" key="11">
    <source>
        <dbReference type="HAMAP-Rule" id="MF_00530"/>
    </source>
</evidence>
<reference evidence="18" key="1">
    <citation type="submission" date="2016-10" db="EMBL/GenBank/DDBJ databases">
        <authorList>
            <person name="Varghese N."/>
            <person name="Submissions S."/>
        </authorList>
    </citation>
    <scope>NUCLEOTIDE SEQUENCE [LARGE SCALE GENOMIC DNA]</scope>
    <source>
        <strain evidence="18">DSM 1551</strain>
    </source>
</reference>
<comment type="function">
    <text evidence="1 11">Produces ATP from ADP in the presence of a proton gradient across the membrane.</text>
</comment>
<evidence type="ECO:0000256" key="5">
    <source>
        <dbReference type="ARBA" id="ARBA00022475"/>
    </source>
</evidence>
<evidence type="ECO:0000256" key="1">
    <source>
        <dbReference type="ARBA" id="ARBA00003543"/>
    </source>
</evidence>
<dbReference type="InterPro" id="IPR036771">
    <property type="entry name" value="ATPsynth_dsu/esu_N"/>
</dbReference>
<feature type="coiled-coil region" evidence="13">
    <location>
        <begin position="83"/>
        <end position="117"/>
    </location>
</feature>
<dbReference type="HAMAP" id="MF_00530">
    <property type="entry name" value="ATP_synth_epsil_bac"/>
    <property type="match status" value="1"/>
</dbReference>
<evidence type="ECO:0000313" key="19">
    <source>
        <dbReference type="Proteomes" id="UP000490821"/>
    </source>
</evidence>
<dbReference type="SUPFAM" id="SSF46604">
    <property type="entry name" value="Epsilon subunit of F1F0-ATP synthase C-terminal domain"/>
    <property type="match status" value="1"/>
</dbReference>